<evidence type="ECO:0000313" key="2">
    <source>
        <dbReference type="Proteomes" id="UP001165074"/>
    </source>
</evidence>
<dbReference type="Proteomes" id="UP001165074">
    <property type="component" value="Unassembled WGS sequence"/>
</dbReference>
<organism evidence="1 2">
    <name type="scientific">Actinoallomurus iriomotensis</name>
    <dbReference type="NCBI Taxonomy" id="478107"/>
    <lineage>
        <taxon>Bacteria</taxon>
        <taxon>Bacillati</taxon>
        <taxon>Actinomycetota</taxon>
        <taxon>Actinomycetes</taxon>
        <taxon>Streptosporangiales</taxon>
        <taxon>Thermomonosporaceae</taxon>
        <taxon>Actinoallomurus</taxon>
    </lineage>
</organism>
<dbReference type="AlphaFoldDB" id="A0A9W6S671"/>
<keyword evidence="2" id="KW-1185">Reference proteome</keyword>
<gene>
    <name evidence="1" type="ORF">Airi02_070440</name>
</gene>
<name>A0A9W6S671_9ACTN</name>
<dbReference type="EMBL" id="BSTK01000012">
    <property type="protein sequence ID" value="GLY89115.1"/>
    <property type="molecule type" value="Genomic_DNA"/>
</dbReference>
<evidence type="ECO:0000313" key="1">
    <source>
        <dbReference type="EMBL" id="GLY89115.1"/>
    </source>
</evidence>
<comment type="caution">
    <text evidence="1">The sequence shown here is derived from an EMBL/GenBank/DDBJ whole genome shotgun (WGS) entry which is preliminary data.</text>
</comment>
<accession>A0A9W6S671</accession>
<proteinExistence type="predicted"/>
<protein>
    <submittedName>
        <fullName evidence="1">Uncharacterized protein</fullName>
    </submittedName>
</protein>
<reference evidence="1" key="1">
    <citation type="submission" date="2023-03" db="EMBL/GenBank/DDBJ databases">
        <title>Actinoallomurus iriomotensis NBRC 103684.</title>
        <authorList>
            <person name="Ichikawa N."/>
            <person name="Sato H."/>
            <person name="Tonouchi N."/>
        </authorList>
    </citation>
    <scope>NUCLEOTIDE SEQUENCE</scope>
    <source>
        <strain evidence="1">NBRC 103684</strain>
    </source>
</reference>
<sequence>MAAKRTAAQAIQWYSSRKGSTAYEGYCEKAARLSWARATHHPTAIDHWRSSDGARHTTGTPPKGAFVFWNISSAGHVGIADGKGGFWATSVKGKIGHATSVHYYSHYLGWKPGNSN</sequence>